<evidence type="ECO:0008006" key="4">
    <source>
        <dbReference type="Google" id="ProtNLM"/>
    </source>
</evidence>
<feature type="chain" id="PRO_5030662448" description="Secreted protein" evidence="1">
    <location>
        <begin position="26"/>
        <end position="88"/>
    </location>
</feature>
<dbReference type="Proteomes" id="UP000579153">
    <property type="component" value="Unassembled WGS sequence"/>
</dbReference>
<proteinExistence type="predicted"/>
<evidence type="ECO:0000313" key="3">
    <source>
        <dbReference type="Proteomes" id="UP000579153"/>
    </source>
</evidence>
<dbReference type="RefSeq" id="WP_185069285.1">
    <property type="nucleotide sequence ID" value="NZ_CBDRAU010000004.1"/>
</dbReference>
<keyword evidence="1" id="KW-0732">Signal</keyword>
<sequence>MIRRILVGAAIAAAAFGFAATGASASVGPNPHNSGQSILSQLSALDDLTALNDVLNDSVKYVDILTLLHLQDIDANILNNQENTGDNN</sequence>
<evidence type="ECO:0000313" key="2">
    <source>
        <dbReference type="EMBL" id="MBB5775624.1"/>
    </source>
</evidence>
<organism evidence="2 3">
    <name type="scientific">Nonomuraea jabiensis</name>
    <dbReference type="NCBI Taxonomy" id="882448"/>
    <lineage>
        <taxon>Bacteria</taxon>
        <taxon>Bacillati</taxon>
        <taxon>Actinomycetota</taxon>
        <taxon>Actinomycetes</taxon>
        <taxon>Streptosporangiales</taxon>
        <taxon>Streptosporangiaceae</taxon>
        <taxon>Nonomuraea</taxon>
    </lineage>
</organism>
<comment type="caution">
    <text evidence="2">The sequence shown here is derived from an EMBL/GenBank/DDBJ whole genome shotgun (WGS) entry which is preliminary data.</text>
</comment>
<reference evidence="2 3" key="1">
    <citation type="submission" date="2020-08" db="EMBL/GenBank/DDBJ databases">
        <title>Sequencing the genomes of 1000 actinobacteria strains.</title>
        <authorList>
            <person name="Klenk H.-P."/>
        </authorList>
    </citation>
    <scope>NUCLEOTIDE SEQUENCE [LARGE SCALE GENOMIC DNA]</scope>
    <source>
        <strain evidence="2 3">DSM 45507</strain>
    </source>
</reference>
<dbReference type="AlphaFoldDB" id="A0A7W9G1N3"/>
<accession>A0A7W9G1N3</accession>
<keyword evidence="3" id="KW-1185">Reference proteome</keyword>
<gene>
    <name evidence="2" type="ORF">HD596_002380</name>
</gene>
<dbReference type="EMBL" id="JACHMB010000001">
    <property type="protein sequence ID" value="MBB5775624.1"/>
    <property type="molecule type" value="Genomic_DNA"/>
</dbReference>
<feature type="signal peptide" evidence="1">
    <location>
        <begin position="1"/>
        <end position="25"/>
    </location>
</feature>
<name>A0A7W9G1N3_9ACTN</name>
<evidence type="ECO:0000256" key="1">
    <source>
        <dbReference type="SAM" id="SignalP"/>
    </source>
</evidence>
<protein>
    <recommendedName>
        <fullName evidence="4">Secreted protein</fullName>
    </recommendedName>
</protein>